<dbReference type="GO" id="GO:0008270">
    <property type="term" value="F:zinc ion binding"/>
    <property type="evidence" value="ECO:0007669"/>
    <property type="project" value="UniProtKB-KW"/>
</dbReference>
<evidence type="ECO:0000259" key="3">
    <source>
        <dbReference type="PROSITE" id="PS50157"/>
    </source>
</evidence>
<evidence type="ECO:0000313" key="4">
    <source>
        <dbReference type="EMBL" id="KAG9454935.1"/>
    </source>
</evidence>
<dbReference type="CDD" id="cd18725">
    <property type="entry name" value="PIN_LabA-like"/>
    <property type="match status" value="1"/>
</dbReference>
<sequence length="369" mass="41784">MFGTHGCRILLRLPSPTPAVSARHLGPLSLSRLLHAESSIPSSPSSPSDEQSVGIFWDLDNKPPKNFPPYDAAVRLKLAAAAFGRVRYTYAYANHHAFAYVPPVIRQQRQERKEQDLLESRGLAKPSVPYICRVCGRNFYTHPKLVTHFKQIHEREQMKRLNRLESARGRKRVDLAAKLSMKMHKYKAAARDLLTPRVGYGLGDELKRAGFLVRVAPDKPQSADAALRNHVLEMMDRRLVGCVVIVSDDADFAGVLGEARQRSVKTVVVGDNERGSLRRMADGGFSWKEIVLGKAKKEAESVVGRWKDREILKQLEWTYKTVKSVDADSSGSELEDYFEEEDDQEKQNIDGDGWQRWWELESGEVRSTK</sequence>
<dbReference type="SUPFAM" id="SSF57667">
    <property type="entry name" value="beta-beta-alpha zinc fingers"/>
    <property type="match status" value="1"/>
</dbReference>
<organism evidence="4 5">
    <name type="scientific">Aristolochia fimbriata</name>
    <name type="common">White veined hardy Dutchman's pipe vine</name>
    <dbReference type="NCBI Taxonomy" id="158543"/>
    <lineage>
        <taxon>Eukaryota</taxon>
        <taxon>Viridiplantae</taxon>
        <taxon>Streptophyta</taxon>
        <taxon>Embryophyta</taxon>
        <taxon>Tracheophyta</taxon>
        <taxon>Spermatophyta</taxon>
        <taxon>Magnoliopsida</taxon>
        <taxon>Magnoliidae</taxon>
        <taxon>Piperales</taxon>
        <taxon>Aristolochiaceae</taxon>
        <taxon>Aristolochia</taxon>
    </lineage>
</organism>
<dbReference type="PANTHER" id="PTHR35744">
    <property type="entry name" value="C2H2-TYPE DOMAIN-CONTAINING PROTEIN"/>
    <property type="match status" value="1"/>
</dbReference>
<dbReference type="PANTHER" id="PTHR35744:SF4">
    <property type="entry name" value="OS04G0464600 PROTEIN"/>
    <property type="match status" value="1"/>
</dbReference>
<reference evidence="4 5" key="1">
    <citation type="submission" date="2021-07" db="EMBL/GenBank/DDBJ databases">
        <title>The Aristolochia fimbriata genome: insights into angiosperm evolution, floral development and chemical biosynthesis.</title>
        <authorList>
            <person name="Jiao Y."/>
        </authorList>
    </citation>
    <scope>NUCLEOTIDE SEQUENCE [LARGE SCALE GENOMIC DNA]</scope>
    <source>
        <strain evidence="4">IBCAS-2021</strain>
        <tissue evidence="4">Leaf</tissue>
    </source>
</reference>
<accession>A0AAV7F1C8</accession>
<keyword evidence="1" id="KW-0479">Metal-binding</keyword>
<dbReference type="EMBL" id="JAINDJ010000003">
    <property type="protein sequence ID" value="KAG9454935.1"/>
    <property type="molecule type" value="Genomic_DNA"/>
</dbReference>
<name>A0AAV7F1C8_ARIFI</name>
<keyword evidence="5" id="KW-1185">Reference proteome</keyword>
<feature type="region of interest" description="Disordered" evidence="2">
    <location>
        <begin position="326"/>
        <end position="347"/>
    </location>
</feature>
<dbReference type="AlphaFoldDB" id="A0AAV7F1C8"/>
<evidence type="ECO:0000256" key="2">
    <source>
        <dbReference type="SAM" id="MobiDB-lite"/>
    </source>
</evidence>
<feature type="domain" description="C2H2-type" evidence="3">
    <location>
        <begin position="130"/>
        <end position="158"/>
    </location>
</feature>
<feature type="compositionally biased region" description="Acidic residues" evidence="2">
    <location>
        <begin position="333"/>
        <end position="344"/>
    </location>
</feature>
<dbReference type="InterPro" id="IPR036236">
    <property type="entry name" value="Znf_C2H2_sf"/>
</dbReference>
<proteinExistence type="predicted"/>
<evidence type="ECO:0000313" key="5">
    <source>
        <dbReference type="Proteomes" id="UP000825729"/>
    </source>
</evidence>
<dbReference type="Proteomes" id="UP000825729">
    <property type="component" value="Unassembled WGS sequence"/>
</dbReference>
<keyword evidence="1" id="KW-0862">Zinc</keyword>
<evidence type="ECO:0000256" key="1">
    <source>
        <dbReference type="PROSITE-ProRule" id="PRU00042"/>
    </source>
</evidence>
<dbReference type="InterPro" id="IPR013087">
    <property type="entry name" value="Znf_C2H2_type"/>
</dbReference>
<dbReference type="GO" id="GO:0004540">
    <property type="term" value="F:RNA nuclease activity"/>
    <property type="evidence" value="ECO:0007669"/>
    <property type="project" value="InterPro"/>
</dbReference>
<dbReference type="PROSITE" id="PS50157">
    <property type="entry name" value="ZINC_FINGER_C2H2_2"/>
    <property type="match status" value="1"/>
</dbReference>
<dbReference type="InterPro" id="IPR021139">
    <property type="entry name" value="NYN"/>
</dbReference>
<dbReference type="PROSITE" id="PS00028">
    <property type="entry name" value="ZINC_FINGER_C2H2_1"/>
    <property type="match status" value="1"/>
</dbReference>
<keyword evidence="1" id="KW-0863">Zinc-finger</keyword>
<dbReference type="Gene3D" id="3.40.50.1010">
    <property type="entry name" value="5'-nuclease"/>
    <property type="match status" value="1"/>
</dbReference>
<dbReference type="Pfam" id="PF01936">
    <property type="entry name" value="NYN"/>
    <property type="match status" value="1"/>
</dbReference>
<comment type="caution">
    <text evidence="4">The sequence shown here is derived from an EMBL/GenBank/DDBJ whole genome shotgun (WGS) entry which is preliminary data.</text>
</comment>
<gene>
    <name evidence="4" type="ORF">H6P81_007839</name>
</gene>
<protein>
    <recommendedName>
        <fullName evidence="3">C2H2-type domain-containing protein</fullName>
    </recommendedName>
</protein>